<reference evidence="1 2" key="1">
    <citation type="submission" date="2019-04" db="EMBL/GenBank/DDBJ databases">
        <authorList>
            <consortium name="Pathogen Informatics"/>
        </authorList>
    </citation>
    <scope>NUCLEOTIDE SEQUENCE [LARGE SCALE GENOMIC DNA]</scope>
    <source>
        <strain evidence="1 2">NCTC9185</strain>
    </source>
</reference>
<proteinExistence type="predicted"/>
<gene>
    <name evidence="1" type="ORF">NCTC9185_08017</name>
</gene>
<accession>A0A4U9DB30</accession>
<dbReference type="AlphaFoldDB" id="A0A4U9DB30"/>
<dbReference type="EMBL" id="CABDVU010000002">
    <property type="protein sequence ID" value="VTN16868.1"/>
    <property type="molecule type" value="Genomic_DNA"/>
</dbReference>
<dbReference type="Proteomes" id="UP000339249">
    <property type="component" value="Unassembled WGS sequence"/>
</dbReference>
<evidence type="ECO:0000313" key="1">
    <source>
        <dbReference type="EMBL" id="VTN16868.1"/>
    </source>
</evidence>
<protein>
    <submittedName>
        <fullName evidence="1">Uncharacterized protein</fullName>
    </submittedName>
</protein>
<organism evidence="1 2">
    <name type="scientific">Raoultella terrigena</name>
    <name type="common">Klebsiella terrigena</name>
    <dbReference type="NCBI Taxonomy" id="577"/>
    <lineage>
        <taxon>Bacteria</taxon>
        <taxon>Pseudomonadati</taxon>
        <taxon>Pseudomonadota</taxon>
        <taxon>Gammaproteobacteria</taxon>
        <taxon>Enterobacterales</taxon>
        <taxon>Enterobacteriaceae</taxon>
        <taxon>Klebsiella/Raoultella group</taxon>
        <taxon>Raoultella</taxon>
    </lineage>
</organism>
<evidence type="ECO:0000313" key="2">
    <source>
        <dbReference type="Proteomes" id="UP000339249"/>
    </source>
</evidence>
<sequence length="36" mass="3862">MTLDEYLLLEAALLAVVATPDTALVLAELRALYGDL</sequence>
<name>A0A4U9DB30_RAOTE</name>